<dbReference type="PANTHER" id="PTHR16223">
    <property type="entry name" value="TRANSCRIPTION FACTOR BHLH83-RELATED"/>
    <property type="match status" value="1"/>
</dbReference>
<dbReference type="CDD" id="cd11393">
    <property type="entry name" value="bHLH_AtbHLH_like"/>
    <property type="match status" value="1"/>
</dbReference>
<keyword evidence="10" id="KW-1185">Reference proteome</keyword>
<evidence type="ECO:0000256" key="6">
    <source>
        <dbReference type="ARBA" id="ARBA00023242"/>
    </source>
</evidence>
<evidence type="ECO:0000256" key="2">
    <source>
        <dbReference type="ARBA" id="ARBA00011738"/>
    </source>
</evidence>
<feature type="compositionally biased region" description="Low complexity" evidence="7">
    <location>
        <begin position="269"/>
        <end position="287"/>
    </location>
</feature>
<dbReference type="FunFam" id="4.10.280.10:FF:000032">
    <property type="entry name" value="Transcription factor bHLH123 family"/>
    <property type="match status" value="1"/>
</dbReference>
<keyword evidence="3" id="KW-0805">Transcription regulation</keyword>
<evidence type="ECO:0000313" key="9">
    <source>
        <dbReference type="EnsemblPlants" id="Kaladp0008s0709.1.v1.1"/>
    </source>
</evidence>
<dbReference type="InterPro" id="IPR045843">
    <property type="entry name" value="IND-like"/>
</dbReference>
<feature type="region of interest" description="Disordered" evidence="7">
    <location>
        <begin position="161"/>
        <end position="181"/>
    </location>
</feature>
<feature type="region of interest" description="Disordered" evidence="7">
    <location>
        <begin position="430"/>
        <end position="453"/>
    </location>
</feature>
<dbReference type="PANTHER" id="PTHR16223:SF46">
    <property type="entry name" value="TRANSCRIPTION FACTOR BHLH123"/>
    <property type="match status" value="1"/>
</dbReference>
<evidence type="ECO:0000259" key="8">
    <source>
        <dbReference type="PROSITE" id="PS50888"/>
    </source>
</evidence>
<feature type="compositionally biased region" description="Basic and acidic residues" evidence="7">
    <location>
        <begin position="437"/>
        <end position="453"/>
    </location>
</feature>
<evidence type="ECO:0000256" key="1">
    <source>
        <dbReference type="ARBA" id="ARBA00004123"/>
    </source>
</evidence>
<dbReference type="OMA" id="SNFQMDS"/>
<evidence type="ECO:0000313" key="10">
    <source>
        <dbReference type="Proteomes" id="UP000594263"/>
    </source>
</evidence>
<dbReference type="InterPro" id="IPR045239">
    <property type="entry name" value="bHLH95_bHLH"/>
</dbReference>
<keyword evidence="6" id="KW-0539">Nucleus</keyword>
<keyword evidence="5" id="KW-0804">Transcription</keyword>
<evidence type="ECO:0000256" key="5">
    <source>
        <dbReference type="ARBA" id="ARBA00023163"/>
    </source>
</evidence>
<dbReference type="PROSITE" id="PS50888">
    <property type="entry name" value="BHLH"/>
    <property type="match status" value="1"/>
</dbReference>
<organism evidence="9 10">
    <name type="scientific">Kalanchoe fedtschenkoi</name>
    <name type="common">Lavender scallops</name>
    <name type="synonym">South American air plant</name>
    <dbReference type="NCBI Taxonomy" id="63787"/>
    <lineage>
        <taxon>Eukaryota</taxon>
        <taxon>Viridiplantae</taxon>
        <taxon>Streptophyta</taxon>
        <taxon>Embryophyta</taxon>
        <taxon>Tracheophyta</taxon>
        <taxon>Spermatophyta</taxon>
        <taxon>Magnoliopsida</taxon>
        <taxon>eudicotyledons</taxon>
        <taxon>Gunneridae</taxon>
        <taxon>Pentapetalae</taxon>
        <taxon>Saxifragales</taxon>
        <taxon>Crassulaceae</taxon>
        <taxon>Kalanchoe</taxon>
    </lineage>
</organism>
<dbReference type="InterPro" id="IPR011598">
    <property type="entry name" value="bHLH_dom"/>
</dbReference>
<comment type="subunit">
    <text evidence="2">Homodimer.</text>
</comment>
<keyword evidence="4" id="KW-0238">DNA-binding</keyword>
<dbReference type="GO" id="GO:0046983">
    <property type="term" value="F:protein dimerization activity"/>
    <property type="evidence" value="ECO:0007669"/>
    <property type="project" value="InterPro"/>
</dbReference>
<accession>A0A7N0RDJ6</accession>
<dbReference type="EnsemblPlants" id="Kaladp0008s0709.1.v1.1">
    <property type="protein sequence ID" value="Kaladp0008s0709.1.v1.1"/>
    <property type="gene ID" value="Kaladp0008s0709.v1.1"/>
</dbReference>
<reference evidence="9" key="1">
    <citation type="submission" date="2021-01" db="UniProtKB">
        <authorList>
            <consortium name="EnsemblPlants"/>
        </authorList>
    </citation>
    <scope>IDENTIFICATION</scope>
</reference>
<dbReference type="Gene3D" id="4.10.280.10">
    <property type="entry name" value="Helix-loop-helix DNA-binding domain"/>
    <property type="match status" value="1"/>
</dbReference>
<evidence type="ECO:0000256" key="7">
    <source>
        <dbReference type="SAM" id="MobiDB-lite"/>
    </source>
</evidence>
<feature type="region of interest" description="Disordered" evidence="7">
    <location>
        <begin position="311"/>
        <end position="372"/>
    </location>
</feature>
<dbReference type="AlphaFoldDB" id="A0A7N0RDJ6"/>
<protein>
    <recommendedName>
        <fullName evidence="8">BHLH domain-containing protein</fullName>
    </recommendedName>
</protein>
<feature type="region of interest" description="Disordered" evidence="7">
    <location>
        <begin position="236"/>
        <end position="289"/>
    </location>
</feature>
<feature type="compositionally biased region" description="Polar residues" evidence="7">
    <location>
        <begin position="316"/>
        <end position="327"/>
    </location>
</feature>
<evidence type="ECO:0000256" key="4">
    <source>
        <dbReference type="ARBA" id="ARBA00023125"/>
    </source>
</evidence>
<sequence length="487" mass="53033">MAEEYQQQQSNMCSQNWWSNTNNPSAGSGNRYESVGGGGAGDHLVDHNSVSVSGSSSSSMMFLSTGQKMPGTAPGQSLSGGDGVLVDPNLQAIGLGLSSQGVDWDQALLRGGKTDQSSFRSMLQEDHMSSSTNFQHEIQWKPGKIFAAHGEESSLNRGGFSLDQQPQFSSPNEENSTITCHNLSTGGGGYIENSPSVVYGGSPSSMFQSLLGSNNNNQSQQQQAFFDQRGMEDYSYGAPGFGMNSNESQFMPPASGFSSNSKFPQFLRSSPPSQQQHQQPSGQNQLQFSNNAPYWNASSARVVPDFRASFMPPLQQPQFPTTSTNSSFEKKPKNNVKEVNKDHSSVAKKSGGEASTKRPRNESSPSTLPPFKVKKEKMGDRITALQQLVSPFGKTDTASVLSESIEYIKILHEQVLVLTTPYMKNGAMMQQQHHHYQHLDKSSKDSKGPKQDLRSRGLCLVPLSSTFPVTHETSVDFWTPTFGGPLR</sequence>
<dbReference type="GO" id="GO:0005634">
    <property type="term" value="C:nucleus"/>
    <property type="evidence" value="ECO:0007669"/>
    <property type="project" value="UniProtKB-SubCell"/>
</dbReference>
<feature type="domain" description="BHLH" evidence="8">
    <location>
        <begin position="362"/>
        <end position="411"/>
    </location>
</feature>
<feature type="compositionally biased region" description="Polar residues" evidence="7">
    <location>
        <begin position="1"/>
        <end position="28"/>
    </location>
</feature>
<proteinExistence type="predicted"/>
<feature type="compositionally biased region" description="Basic and acidic residues" evidence="7">
    <location>
        <begin position="328"/>
        <end position="345"/>
    </location>
</feature>
<dbReference type="GO" id="GO:0000978">
    <property type="term" value="F:RNA polymerase II cis-regulatory region sequence-specific DNA binding"/>
    <property type="evidence" value="ECO:0007669"/>
    <property type="project" value="TreeGrafter"/>
</dbReference>
<comment type="subcellular location">
    <subcellularLocation>
        <location evidence="1">Nucleus</location>
    </subcellularLocation>
</comment>
<dbReference type="GO" id="GO:0000981">
    <property type="term" value="F:DNA-binding transcription factor activity, RNA polymerase II-specific"/>
    <property type="evidence" value="ECO:0007669"/>
    <property type="project" value="TreeGrafter"/>
</dbReference>
<dbReference type="InterPro" id="IPR036638">
    <property type="entry name" value="HLH_DNA-bd_sf"/>
</dbReference>
<feature type="region of interest" description="Disordered" evidence="7">
    <location>
        <begin position="1"/>
        <end position="52"/>
    </location>
</feature>
<dbReference type="Proteomes" id="UP000594263">
    <property type="component" value="Unplaced"/>
</dbReference>
<name>A0A7N0RDJ6_KALFE</name>
<evidence type="ECO:0000256" key="3">
    <source>
        <dbReference type="ARBA" id="ARBA00023015"/>
    </source>
</evidence>
<feature type="compositionally biased region" description="Polar residues" evidence="7">
    <location>
        <begin position="162"/>
        <end position="181"/>
    </location>
</feature>
<dbReference type="Gramene" id="Kaladp0008s0709.1.v1.1">
    <property type="protein sequence ID" value="Kaladp0008s0709.1.v1.1"/>
    <property type="gene ID" value="Kaladp0008s0709.v1.1"/>
</dbReference>
<dbReference type="SUPFAM" id="SSF47459">
    <property type="entry name" value="HLH, helix-loop-helix DNA-binding domain"/>
    <property type="match status" value="1"/>
</dbReference>